<gene>
    <name evidence="7" type="ORF">GLAREA_09185</name>
</gene>
<dbReference type="SMART" id="SM00906">
    <property type="entry name" value="Fungal_trans"/>
    <property type="match status" value="1"/>
</dbReference>
<keyword evidence="4" id="KW-0804">Transcription</keyword>
<evidence type="ECO:0000259" key="6">
    <source>
        <dbReference type="SMART" id="SM00906"/>
    </source>
</evidence>
<reference evidence="7 8" key="1">
    <citation type="journal article" date="2013" name="BMC Genomics">
        <title>Genomics-driven discovery of the pneumocandin biosynthetic gene cluster in the fungus Glarea lozoyensis.</title>
        <authorList>
            <person name="Chen L."/>
            <person name="Yue Q."/>
            <person name="Zhang X."/>
            <person name="Xiang M."/>
            <person name="Wang C."/>
            <person name="Li S."/>
            <person name="Che Y."/>
            <person name="Ortiz-Lopez F.J."/>
            <person name="Bills G.F."/>
            <person name="Liu X."/>
            <person name="An Z."/>
        </authorList>
    </citation>
    <scope>NUCLEOTIDE SEQUENCE [LARGE SCALE GENOMIC DNA]</scope>
    <source>
        <strain evidence="8">ATCC 20868 / MF5171</strain>
    </source>
</reference>
<sequence length="507" mass="56899">MSGRIFHEIPAKHTLSSPDQTTVNFLDFPFDTYTSEMSVDQIENMLPNPIQNGTQMIYPETMLVNSIPTSLHQTMPELSNGLVQRLHDICFDIYRPMMGMVDQIRFETELSHPTPTIQVQALSYAIAALGALSVPELHCHVSNCYQQSRNLLDLCEREETGESLSNINTLQACTLLTIYELKQPNFRRAWMSLGRTTRLAQMMGLGQSDGRPASVMTPQWSGPSPTPSLHNPVKTEEMRRTFWVLYILDGFASIITQSGVAFDQEINIPLPGRDVTIQEVVNNTDVTMPSLNVIFDPDVAGRVQISSLAGVVIMTHLYQRIVNHMNSSHNASHNFWEVHYDINKSIELCRNTLMVEHLTNNSDDPVAVALRMSMNTVDIMLHESALLRVHKEVLPVFLANDAISRCTTAVKDIIDALQMGQLLPGRKLESFQQLNNFHTWPITSAIQTCCRFLQMRCDNMSLYIYAIRVLSTSPTTKALVDENLIYGGLIEKANAMATEAEKSIPAS</sequence>
<dbReference type="HOGENOM" id="CLU_011017_4_0_1"/>
<keyword evidence="3" id="KW-0805">Transcription regulation</keyword>
<keyword evidence="2" id="KW-0479">Metal-binding</keyword>
<evidence type="ECO:0000256" key="5">
    <source>
        <dbReference type="ARBA" id="ARBA00023242"/>
    </source>
</evidence>
<keyword evidence="5" id="KW-0539">Nucleus</keyword>
<accession>S3DF29</accession>
<dbReference type="InterPro" id="IPR050815">
    <property type="entry name" value="TF_fung"/>
</dbReference>
<dbReference type="GO" id="GO:0005634">
    <property type="term" value="C:nucleus"/>
    <property type="evidence" value="ECO:0007669"/>
    <property type="project" value="UniProtKB-SubCell"/>
</dbReference>
<protein>
    <submittedName>
        <fullName evidence="7">Fungal specific transcription factor-containing protein</fullName>
    </submittedName>
</protein>
<dbReference type="EMBL" id="KE145352">
    <property type="protein sequence ID" value="EPE37022.1"/>
    <property type="molecule type" value="Genomic_DNA"/>
</dbReference>
<organism evidence="7 8">
    <name type="scientific">Glarea lozoyensis (strain ATCC 20868 / MF5171)</name>
    <dbReference type="NCBI Taxonomy" id="1116229"/>
    <lineage>
        <taxon>Eukaryota</taxon>
        <taxon>Fungi</taxon>
        <taxon>Dikarya</taxon>
        <taxon>Ascomycota</taxon>
        <taxon>Pezizomycotina</taxon>
        <taxon>Leotiomycetes</taxon>
        <taxon>Helotiales</taxon>
        <taxon>Helotiaceae</taxon>
        <taxon>Glarea</taxon>
    </lineage>
</organism>
<keyword evidence="8" id="KW-1185">Reference proteome</keyword>
<dbReference type="eggNOG" id="ENOG502QVC1">
    <property type="taxonomic scope" value="Eukaryota"/>
</dbReference>
<evidence type="ECO:0000256" key="2">
    <source>
        <dbReference type="ARBA" id="ARBA00022723"/>
    </source>
</evidence>
<proteinExistence type="predicted"/>
<feature type="domain" description="Xylanolytic transcriptional activator regulatory" evidence="6">
    <location>
        <begin position="189"/>
        <end position="277"/>
    </location>
</feature>
<dbReference type="Pfam" id="PF04082">
    <property type="entry name" value="Fungal_trans"/>
    <property type="match status" value="1"/>
</dbReference>
<evidence type="ECO:0000256" key="4">
    <source>
        <dbReference type="ARBA" id="ARBA00023163"/>
    </source>
</evidence>
<dbReference type="AlphaFoldDB" id="S3DF29"/>
<evidence type="ECO:0000256" key="3">
    <source>
        <dbReference type="ARBA" id="ARBA00023015"/>
    </source>
</evidence>
<comment type="subcellular location">
    <subcellularLocation>
        <location evidence="1">Nucleus</location>
    </subcellularLocation>
</comment>
<dbReference type="PANTHER" id="PTHR47338">
    <property type="entry name" value="ZN(II)2CYS6 TRANSCRIPTION FACTOR (EUROFUNG)-RELATED"/>
    <property type="match status" value="1"/>
</dbReference>
<dbReference type="OMA" id="EPDGYWH"/>
<dbReference type="GeneID" id="19468233"/>
<dbReference type="Proteomes" id="UP000016922">
    <property type="component" value="Unassembled WGS sequence"/>
</dbReference>
<dbReference type="KEGG" id="glz:GLAREA_09185"/>
<evidence type="ECO:0000313" key="7">
    <source>
        <dbReference type="EMBL" id="EPE37022.1"/>
    </source>
</evidence>
<evidence type="ECO:0000256" key="1">
    <source>
        <dbReference type="ARBA" id="ARBA00004123"/>
    </source>
</evidence>
<dbReference type="InterPro" id="IPR007219">
    <property type="entry name" value="XnlR_reg_dom"/>
</dbReference>
<dbReference type="GO" id="GO:0003677">
    <property type="term" value="F:DNA binding"/>
    <property type="evidence" value="ECO:0007669"/>
    <property type="project" value="InterPro"/>
</dbReference>
<evidence type="ECO:0000313" key="8">
    <source>
        <dbReference type="Proteomes" id="UP000016922"/>
    </source>
</evidence>
<dbReference type="RefSeq" id="XP_008076337.1">
    <property type="nucleotide sequence ID" value="XM_008078146.1"/>
</dbReference>
<dbReference type="PANTHER" id="PTHR47338:SF10">
    <property type="entry name" value="TRANSCRIPTION FACTOR DOMAIN-CONTAINING PROTEIN-RELATED"/>
    <property type="match status" value="1"/>
</dbReference>
<dbReference type="CDD" id="cd12148">
    <property type="entry name" value="fungal_TF_MHR"/>
    <property type="match status" value="1"/>
</dbReference>
<name>S3DF29_GLAL2</name>
<dbReference type="GO" id="GO:0006351">
    <property type="term" value="P:DNA-templated transcription"/>
    <property type="evidence" value="ECO:0007669"/>
    <property type="project" value="InterPro"/>
</dbReference>
<dbReference type="GO" id="GO:0008270">
    <property type="term" value="F:zinc ion binding"/>
    <property type="evidence" value="ECO:0007669"/>
    <property type="project" value="InterPro"/>
</dbReference>
<dbReference type="OrthoDB" id="3483826at2759"/>
<dbReference type="GO" id="GO:0000981">
    <property type="term" value="F:DNA-binding transcription factor activity, RNA polymerase II-specific"/>
    <property type="evidence" value="ECO:0007669"/>
    <property type="project" value="InterPro"/>
</dbReference>